<gene>
    <name evidence="5" type="ORF">TVY486_1000250</name>
</gene>
<dbReference type="PANTHER" id="PTHR12537:SF190">
    <property type="entry name" value="RNA BINDING PROTEIN, PUTATIVE-RELATED"/>
    <property type="match status" value="1"/>
</dbReference>
<feature type="region of interest" description="Disordered" evidence="3">
    <location>
        <begin position="496"/>
        <end position="540"/>
    </location>
</feature>
<dbReference type="InterPro" id="IPR001313">
    <property type="entry name" value="Pumilio_RNA-bd_rpt"/>
</dbReference>
<evidence type="ECO:0000256" key="1">
    <source>
        <dbReference type="ARBA" id="ARBA00022737"/>
    </source>
</evidence>
<proteinExistence type="predicted"/>
<feature type="domain" description="PUM-HD" evidence="4">
    <location>
        <begin position="169"/>
        <end position="538"/>
    </location>
</feature>
<evidence type="ECO:0000313" key="5">
    <source>
        <dbReference type="EMBL" id="CCC50971.1"/>
    </source>
</evidence>
<dbReference type="GO" id="GO:0005737">
    <property type="term" value="C:cytoplasm"/>
    <property type="evidence" value="ECO:0007669"/>
    <property type="project" value="TreeGrafter"/>
</dbReference>
<feature type="repeat" description="Pumilio" evidence="2">
    <location>
        <begin position="377"/>
        <end position="412"/>
    </location>
</feature>
<evidence type="ECO:0000259" key="4">
    <source>
        <dbReference type="PROSITE" id="PS50303"/>
    </source>
</evidence>
<dbReference type="InterPro" id="IPR033712">
    <property type="entry name" value="Pumilio_RNA-bd"/>
</dbReference>
<reference evidence="5" key="1">
    <citation type="journal article" date="2012" name="Proc. Natl. Acad. Sci. U.S.A.">
        <title>Antigenic diversity is generated by distinct evolutionary mechanisms in African trypanosome species.</title>
        <authorList>
            <person name="Jackson A.P."/>
            <person name="Berry A."/>
            <person name="Aslett M."/>
            <person name="Allison H.C."/>
            <person name="Burton P."/>
            <person name="Vavrova-Anderson J."/>
            <person name="Brown R."/>
            <person name="Browne H."/>
            <person name="Corton N."/>
            <person name="Hauser H."/>
            <person name="Gamble J."/>
            <person name="Gilderthorp R."/>
            <person name="Marcello L."/>
            <person name="McQuillan J."/>
            <person name="Otto T.D."/>
            <person name="Quail M.A."/>
            <person name="Sanders M.J."/>
            <person name="van Tonder A."/>
            <person name="Ginger M.L."/>
            <person name="Field M.C."/>
            <person name="Barry J.D."/>
            <person name="Hertz-Fowler C."/>
            <person name="Berriman M."/>
        </authorList>
    </citation>
    <scope>NUCLEOTIDE SEQUENCE</scope>
    <source>
        <strain evidence="5">Y486</strain>
    </source>
</reference>
<feature type="compositionally biased region" description="Basic and acidic residues" evidence="3">
    <location>
        <begin position="505"/>
        <end position="532"/>
    </location>
</feature>
<evidence type="ECO:0000256" key="2">
    <source>
        <dbReference type="PROSITE-ProRule" id="PRU00317"/>
    </source>
</evidence>
<evidence type="ECO:0000256" key="3">
    <source>
        <dbReference type="SAM" id="MobiDB-lite"/>
    </source>
</evidence>
<dbReference type="InterPro" id="IPR011989">
    <property type="entry name" value="ARM-like"/>
</dbReference>
<dbReference type="SMART" id="SM00025">
    <property type="entry name" value="Pumilio"/>
    <property type="match status" value="7"/>
</dbReference>
<dbReference type="InterPro" id="IPR016024">
    <property type="entry name" value="ARM-type_fold"/>
</dbReference>
<accession>G0U523</accession>
<feature type="repeat" description="Pumilio" evidence="2">
    <location>
        <begin position="427"/>
        <end position="465"/>
    </location>
</feature>
<feature type="repeat" description="Pumilio" evidence="2">
    <location>
        <begin position="268"/>
        <end position="303"/>
    </location>
</feature>
<name>G0U523_TRYVY</name>
<dbReference type="SUPFAM" id="SSF48371">
    <property type="entry name" value="ARM repeat"/>
    <property type="match status" value="1"/>
</dbReference>
<dbReference type="GO" id="GO:0003729">
    <property type="term" value="F:mRNA binding"/>
    <property type="evidence" value="ECO:0007669"/>
    <property type="project" value="TreeGrafter"/>
</dbReference>
<keyword evidence="1" id="KW-0677">Repeat</keyword>
<dbReference type="PROSITE" id="PS50303">
    <property type="entry name" value="PUM_HD"/>
    <property type="match status" value="1"/>
</dbReference>
<feature type="repeat" description="Pumilio" evidence="2">
    <location>
        <begin position="232"/>
        <end position="267"/>
    </location>
</feature>
<dbReference type="Gene3D" id="1.25.10.10">
    <property type="entry name" value="Leucine-rich Repeat Variant"/>
    <property type="match status" value="1"/>
</dbReference>
<dbReference type="InterPro" id="IPR033133">
    <property type="entry name" value="PUM-HD"/>
</dbReference>
<dbReference type="EMBL" id="HE573026">
    <property type="protein sequence ID" value="CCC50971.1"/>
    <property type="molecule type" value="Genomic_DNA"/>
</dbReference>
<dbReference type="Pfam" id="PF00806">
    <property type="entry name" value="PUF"/>
    <property type="match status" value="7"/>
</dbReference>
<dbReference type="PROSITE" id="PS50302">
    <property type="entry name" value="PUM"/>
    <property type="match status" value="6"/>
</dbReference>
<dbReference type="CDD" id="cd07920">
    <property type="entry name" value="Pumilio"/>
    <property type="match status" value="1"/>
</dbReference>
<sequence length="540" mass="59411">MWTVHEDEYKNSELDSTDAVDHGSTFVEELVSRPIGVYTKSSQVFFPPALAPREDVTIGGAGNSAARFPLQQPPISAASASNLYSRPQVVGTSAMRVDAPPFEPFPDTVAAAISYAASQPLGPHGGTPTPMSHMSHSEHRSPQLSVPMEDGKMREKERGAAPYVEWGGHPNGVYHPHVAVRPYSNVANGVSAECLRGAVYETAKDQHGCRHLQRLLGDSDGNSEVARVIMNEIVPHVAELMTDQYANFLVQKLFDIMPPDVRYKVAYVAAPKIADIALTPHGTFSVQKMIETISTREEMEIIREALSRDVVRLVKDANGNHAIQKVLQRFDHEDKEFIYAAVGADCVPIAKNKQGCCVLQRCLEYASPTQRSTLVKHILDCCLQIAEDPYGNYVLQYVLQSGNNTTIDTIAIAFLPHLPLVREMYVETMCTPEVAARLIQDDFGNYVLQTALTRSTPAQAEALVAVLRPLMPTIRSTPYAKKLEAKIDSILHKTVGGRAGSSDCDGARSTEGHEAQFEVSRHDRHHGQDVRTPRRRQVSS</sequence>
<feature type="region of interest" description="Disordered" evidence="3">
    <location>
        <begin position="120"/>
        <end position="145"/>
    </location>
</feature>
<dbReference type="GO" id="GO:0010608">
    <property type="term" value="P:post-transcriptional regulation of gene expression"/>
    <property type="evidence" value="ECO:0007669"/>
    <property type="project" value="TreeGrafter"/>
</dbReference>
<dbReference type="AlphaFoldDB" id="G0U523"/>
<feature type="repeat" description="Pumilio" evidence="2">
    <location>
        <begin position="305"/>
        <end position="340"/>
    </location>
</feature>
<dbReference type="PANTHER" id="PTHR12537">
    <property type="entry name" value="RNA BINDING PROTEIN PUMILIO-RELATED"/>
    <property type="match status" value="1"/>
</dbReference>
<organism evidence="5">
    <name type="scientific">Trypanosoma vivax (strain Y486)</name>
    <dbReference type="NCBI Taxonomy" id="1055687"/>
    <lineage>
        <taxon>Eukaryota</taxon>
        <taxon>Discoba</taxon>
        <taxon>Euglenozoa</taxon>
        <taxon>Kinetoplastea</taxon>
        <taxon>Metakinetoplastina</taxon>
        <taxon>Trypanosomatida</taxon>
        <taxon>Trypanosomatidae</taxon>
        <taxon>Trypanosoma</taxon>
        <taxon>Duttonella</taxon>
    </lineage>
</organism>
<protein>
    <submittedName>
        <fullName evidence="5">RNA-binding regulatory protein</fullName>
    </submittedName>
</protein>
<feature type="repeat" description="Pumilio" evidence="2">
    <location>
        <begin position="341"/>
        <end position="376"/>
    </location>
</feature>
<dbReference type="FunFam" id="1.25.10.10:FF:000237">
    <property type="entry name" value="Pumilio homolog 9"/>
    <property type="match status" value="1"/>
</dbReference>
<dbReference type="VEuPathDB" id="TriTrypDB:TvY486_1000250"/>